<protein>
    <submittedName>
        <fullName evidence="1">Uncharacterized protein</fullName>
    </submittedName>
</protein>
<keyword evidence="2" id="KW-1185">Reference proteome</keyword>
<dbReference type="Proteomes" id="UP001597469">
    <property type="component" value="Unassembled WGS sequence"/>
</dbReference>
<accession>A0ABW5M6B0</accession>
<name>A0ABW5M6B0_9BACT</name>
<reference evidence="2" key="1">
    <citation type="journal article" date="2019" name="Int. J. Syst. Evol. Microbiol.">
        <title>The Global Catalogue of Microorganisms (GCM) 10K type strain sequencing project: providing services to taxonomists for standard genome sequencing and annotation.</title>
        <authorList>
            <consortium name="The Broad Institute Genomics Platform"/>
            <consortium name="The Broad Institute Genome Sequencing Center for Infectious Disease"/>
            <person name="Wu L."/>
            <person name="Ma J."/>
        </authorList>
    </citation>
    <scope>NUCLEOTIDE SEQUENCE [LARGE SCALE GENOMIC DNA]</scope>
    <source>
        <strain evidence="2">KCTC 42805</strain>
    </source>
</reference>
<dbReference type="RefSeq" id="WP_381523786.1">
    <property type="nucleotide sequence ID" value="NZ_JBHULN010000008.1"/>
</dbReference>
<evidence type="ECO:0000313" key="2">
    <source>
        <dbReference type="Proteomes" id="UP001597469"/>
    </source>
</evidence>
<evidence type="ECO:0000313" key="1">
    <source>
        <dbReference type="EMBL" id="MFD2571874.1"/>
    </source>
</evidence>
<organism evidence="1 2">
    <name type="scientific">Spirosoma soli</name>
    <dbReference type="NCBI Taxonomy" id="1770529"/>
    <lineage>
        <taxon>Bacteria</taxon>
        <taxon>Pseudomonadati</taxon>
        <taxon>Bacteroidota</taxon>
        <taxon>Cytophagia</taxon>
        <taxon>Cytophagales</taxon>
        <taxon>Cytophagaceae</taxon>
        <taxon>Spirosoma</taxon>
    </lineage>
</organism>
<dbReference type="EMBL" id="JBHULN010000008">
    <property type="protein sequence ID" value="MFD2571874.1"/>
    <property type="molecule type" value="Genomic_DNA"/>
</dbReference>
<proteinExistence type="predicted"/>
<sequence>MSFKHLQIRYQTARSLPAPYAYFYTLTARPTANGSLDVNFSITFPDRDDIDDDELIAEGYTRDDDFQWSGRLPNAWQKALTELTDKTRLSSLVEEELDEEEAFLELTIELPNGQKQQGTPRSRDDWDYLVQELMQAAYEAGGREAPFELTYLDFNVRPDSLTLNVSASFTERAVQIERIQGRNERRKTLPWSELQRIMSFVYEHDYDPDSAQLKRPKQTGQWLNLGSEEWYDVSTFPALTKKLQNL</sequence>
<comment type="caution">
    <text evidence="1">The sequence shown here is derived from an EMBL/GenBank/DDBJ whole genome shotgun (WGS) entry which is preliminary data.</text>
</comment>
<gene>
    <name evidence="1" type="ORF">ACFSUS_14615</name>
</gene>